<dbReference type="Gene3D" id="3.40.30.10">
    <property type="entry name" value="Glutaredoxin"/>
    <property type="match status" value="1"/>
</dbReference>
<reference evidence="5" key="1">
    <citation type="submission" date="2023-07" db="EMBL/GenBank/DDBJ databases">
        <title>Genomic Encyclopedia of Type Strains, Phase IV (KMG-IV): sequencing the most valuable type-strain genomes for metagenomic binning, comparative biology and taxonomic classification.</title>
        <authorList>
            <person name="Goeker M."/>
        </authorList>
    </citation>
    <scope>NUCLEOTIDE SEQUENCE</scope>
    <source>
        <strain evidence="5">DSM 21202</strain>
    </source>
</reference>
<keyword evidence="6" id="KW-1185">Reference proteome</keyword>
<dbReference type="CDD" id="cd03047">
    <property type="entry name" value="GST_N_2"/>
    <property type="match status" value="1"/>
</dbReference>
<protein>
    <submittedName>
        <fullName evidence="5">Glutathione S-transferase</fullName>
        <ecNumber evidence="5">2.5.1.18</ecNumber>
    </submittedName>
</protein>
<keyword evidence="2 5" id="KW-0808">Transferase</keyword>
<dbReference type="PROSITE" id="PS50405">
    <property type="entry name" value="GST_CTER"/>
    <property type="match status" value="1"/>
</dbReference>
<dbReference type="PANTHER" id="PTHR44051">
    <property type="entry name" value="GLUTATHIONE S-TRANSFERASE-RELATED"/>
    <property type="match status" value="1"/>
</dbReference>
<dbReference type="InterPro" id="IPR036249">
    <property type="entry name" value="Thioredoxin-like_sf"/>
</dbReference>
<dbReference type="SUPFAM" id="SSF52833">
    <property type="entry name" value="Thioredoxin-like"/>
    <property type="match status" value="1"/>
</dbReference>
<dbReference type="GO" id="GO:0004364">
    <property type="term" value="F:glutathione transferase activity"/>
    <property type="evidence" value="ECO:0007669"/>
    <property type="project" value="UniProtKB-EC"/>
</dbReference>
<evidence type="ECO:0000313" key="5">
    <source>
        <dbReference type="EMBL" id="MDQ0314350.1"/>
    </source>
</evidence>
<proteinExistence type="inferred from homology"/>
<feature type="domain" description="GST C-terminal" evidence="4">
    <location>
        <begin position="86"/>
        <end position="207"/>
    </location>
</feature>
<dbReference type="SFLD" id="SFLDG01150">
    <property type="entry name" value="Main.1:_Beta-like"/>
    <property type="match status" value="1"/>
</dbReference>
<evidence type="ECO:0000259" key="3">
    <source>
        <dbReference type="PROSITE" id="PS50404"/>
    </source>
</evidence>
<dbReference type="PROSITE" id="PS50404">
    <property type="entry name" value="GST_NTER"/>
    <property type="match status" value="1"/>
</dbReference>
<dbReference type="SFLD" id="SFLDS00019">
    <property type="entry name" value="Glutathione_Transferase_(cytos"/>
    <property type="match status" value="1"/>
</dbReference>
<comment type="caution">
    <text evidence="5">The sequence shown here is derived from an EMBL/GenBank/DDBJ whole genome shotgun (WGS) entry which is preliminary data.</text>
</comment>
<dbReference type="EC" id="2.5.1.18" evidence="5"/>
<dbReference type="InterPro" id="IPR010987">
    <property type="entry name" value="Glutathione-S-Trfase_C-like"/>
</dbReference>
<dbReference type="InterPro" id="IPR036282">
    <property type="entry name" value="Glutathione-S-Trfase_C_sf"/>
</dbReference>
<dbReference type="EMBL" id="JAUSUL010000001">
    <property type="protein sequence ID" value="MDQ0314350.1"/>
    <property type="molecule type" value="Genomic_DNA"/>
</dbReference>
<dbReference type="InterPro" id="IPR004046">
    <property type="entry name" value="GST_C"/>
</dbReference>
<organism evidence="5 6">
    <name type="scientific">Amorphus orientalis</name>
    <dbReference type="NCBI Taxonomy" id="649198"/>
    <lineage>
        <taxon>Bacteria</taxon>
        <taxon>Pseudomonadati</taxon>
        <taxon>Pseudomonadota</taxon>
        <taxon>Alphaproteobacteria</taxon>
        <taxon>Hyphomicrobiales</taxon>
        <taxon>Amorphaceae</taxon>
        <taxon>Amorphus</taxon>
    </lineage>
</organism>
<feature type="domain" description="GST N-terminal" evidence="3">
    <location>
        <begin position="1"/>
        <end position="82"/>
    </location>
</feature>
<dbReference type="RefSeq" id="WP_306884122.1">
    <property type="nucleotide sequence ID" value="NZ_JAUSUL010000001.1"/>
</dbReference>
<evidence type="ECO:0000313" key="6">
    <source>
        <dbReference type="Proteomes" id="UP001229244"/>
    </source>
</evidence>
<dbReference type="SFLD" id="SFLDG00358">
    <property type="entry name" value="Main_(cytGST)"/>
    <property type="match status" value="1"/>
</dbReference>
<dbReference type="InterPro" id="IPR004045">
    <property type="entry name" value="Glutathione_S-Trfase_N"/>
</dbReference>
<dbReference type="Gene3D" id="1.20.1050.10">
    <property type="match status" value="1"/>
</dbReference>
<evidence type="ECO:0000256" key="2">
    <source>
        <dbReference type="ARBA" id="ARBA00022679"/>
    </source>
</evidence>
<accession>A0AAE3VMA0</accession>
<sequence length="207" mass="22805">MARIWGRNTSANVQKAMWAAGEIGLRVERIDIGGPFGGNREAAYLALNPNGLIPTLEEDDGFVMWESNAIVRYLAERHGAGIHPPDLRARAVADQWMDWELSVLSPAMFPVFWGLVRTKPEDRNEQAIAAGIEKATAALRVLDDRLAESAFVAGDAFSVGDIPPAVHIRRFLELVADRPPLPNVERWYAAIAERPAFQTHVTAIALT</sequence>
<gene>
    <name evidence="5" type="ORF">J2S73_000787</name>
</gene>
<evidence type="ECO:0000256" key="1">
    <source>
        <dbReference type="ARBA" id="ARBA00007409"/>
    </source>
</evidence>
<dbReference type="FunFam" id="3.40.30.10:FF:000039">
    <property type="entry name" value="Glutathione S-transferase domain"/>
    <property type="match status" value="1"/>
</dbReference>
<dbReference type="Pfam" id="PF13409">
    <property type="entry name" value="GST_N_2"/>
    <property type="match status" value="1"/>
</dbReference>
<comment type="similarity">
    <text evidence="1">Belongs to the GST superfamily.</text>
</comment>
<evidence type="ECO:0000259" key="4">
    <source>
        <dbReference type="PROSITE" id="PS50405"/>
    </source>
</evidence>
<name>A0AAE3VMA0_9HYPH</name>
<dbReference type="Pfam" id="PF00043">
    <property type="entry name" value="GST_C"/>
    <property type="match status" value="1"/>
</dbReference>
<dbReference type="Proteomes" id="UP001229244">
    <property type="component" value="Unassembled WGS sequence"/>
</dbReference>
<dbReference type="SUPFAM" id="SSF47616">
    <property type="entry name" value="GST C-terminal domain-like"/>
    <property type="match status" value="1"/>
</dbReference>
<dbReference type="AlphaFoldDB" id="A0AAE3VMA0"/>
<dbReference type="InterPro" id="IPR040079">
    <property type="entry name" value="Glutathione_S-Trfase"/>
</dbReference>
<dbReference type="PANTHER" id="PTHR44051:SF19">
    <property type="entry name" value="DISULFIDE-BOND OXIDOREDUCTASE YFCG"/>
    <property type="match status" value="1"/>
</dbReference>